<keyword evidence="4" id="KW-1185">Reference proteome</keyword>
<organism evidence="2 4">
    <name type="scientific">Didymodactylos carnosus</name>
    <dbReference type="NCBI Taxonomy" id="1234261"/>
    <lineage>
        <taxon>Eukaryota</taxon>
        <taxon>Metazoa</taxon>
        <taxon>Spiralia</taxon>
        <taxon>Gnathifera</taxon>
        <taxon>Rotifera</taxon>
        <taxon>Eurotatoria</taxon>
        <taxon>Bdelloidea</taxon>
        <taxon>Philodinida</taxon>
        <taxon>Philodinidae</taxon>
        <taxon>Didymodactylos</taxon>
    </lineage>
</organism>
<dbReference type="Pfam" id="PF03171">
    <property type="entry name" value="2OG-FeII_Oxy"/>
    <property type="match status" value="1"/>
</dbReference>
<name>A0A815FZ30_9BILA</name>
<dbReference type="OrthoDB" id="10019061at2759"/>
<protein>
    <recommendedName>
        <fullName evidence="1">Isopenicillin N synthase-like Fe(2+) 2OG dioxygenase domain-containing protein</fullName>
    </recommendedName>
</protein>
<dbReference type="EMBL" id="CAJNOQ010013937">
    <property type="protein sequence ID" value="CAF1331788.1"/>
    <property type="molecule type" value="Genomic_DNA"/>
</dbReference>
<proteinExistence type="predicted"/>
<reference evidence="2" key="1">
    <citation type="submission" date="2021-02" db="EMBL/GenBank/DDBJ databases">
        <authorList>
            <person name="Nowell W R."/>
        </authorList>
    </citation>
    <scope>NUCLEOTIDE SEQUENCE</scope>
</reference>
<dbReference type="EMBL" id="CAJOBC010053549">
    <property type="protein sequence ID" value="CAF4185840.1"/>
    <property type="molecule type" value="Genomic_DNA"/>
</dbReference>
<dbReference type="Gene3D" id="2.60.120.330">
    <property type="entry name" value="B-lactam Antibiotic, Isopenicillin N Synthase, Chain"/>
    <property type="match status" value="1"/>
</dbReference>
<dbReference type="InterPro" id="IPR050231">
    <property type="entry name" value="Iron_ascorbate_oxido_reductase"/>
</dbReference>
<dbReference type="SUPFAM" id="SSF51197">
    <property type="entry name" value="Clavaminate synthase-like"/>
    <property type="match status" value="1"/>
</dbReference>
<evidence type="ECO:0000313" key="4">
    <source>
        <dbReference type="Proteomes" id="UP000663829"/>
    </source>
</evidence>
<accession>A0A815FZ30</accession>
<feature type="domain" description="Isopenicillin N synthase-like Fe(2+) 2OG dioxygenase" evidence="1">
    <location>
        <begin position="182"/>
        <end position="266"/>
    </location>
</feature>
<dbReference type="PANTHER" id="PTHR47990">
    <property type="entry name" value="2-OXOGLUTARATE (2OG) AND FE(II)-DEPENDENT OXYGENASE SUPERFAMILY PROTEIN-RELATED"/>
    <property type="match status" value="1"/>
</dbReference>
<gene>
    <name evidence="2" type="ORF">GPM918_LOCUS29986</name>
    <name evidence="3" type="ORF">SRO942_LOCUS30585</name>
</gene>
<dbReference type="AlphaFoldDB" id="A0A815FZ30"/>
<evidence type="ECO:0000313" key="3">
    <source>
        <dbReference type="EMBL" id="CAF4185840.1"/>
    </source>
</evidence>
<comment type="caution">
    <text evidence="2">The sequence shown here is derived from an EMBL/GenBank/DDBJ whole genome shotgun (WGS) entry which is preliminary data.</text>
</comment>
<dbReference type="Proteomes" id="UP000681722">
    <property type="component" value="Unassembled WGS sequence"/>
</dbReference>
<evidence type="ECO:0000313" key="2">
    <source>
        <dbReference type="EMBL" id="CAF1331788.1"/>
    </source>
</evidence>
<dbReference type="InterPro" id="IPR027443">
    <property type="entry name" value="IPNS-like_sf"/>
</dbReference>
<feature type="non-terminal residue" evidence="2">
    <location>
        <position position="1"/>
    </location>
</feature>
<dbReference type="InterPro" id="IPR044861">
    <property type="entry name" value="IPNS-like_FE2OG_OXY"/>
</dbReference>
<sequence>LPAPYQTHSPFIMRESIRLLIGDSSEINRLQDEFESNGWCFILLPDQKDQLADKLNEVQTTLSAFFAQHQMEKSQYESSNAFGYSRVGHKEGIKVLIDQQGLGNYHRPLTNDVEHTLQYLAILLNNFTNIIKSVIFKMPIFVQSSAKEMVQLSPLGMLDIVHYFNERTGPVNQPKIGLNTEEVNCVPHFDPGLFSLSILSTCNGLQLNDQLEDKWVDGPNNSENGQRYIGVVWLGEAASILTQNRFKSGIHRVVYPCISHKSRLTIWQEVCTMAQIKTLLQQDDNPILMPDSTEIRMSNQPNPVPLHIGPGGETLNDFLTPVEDEDDLSMSKFGHHHVKMLDSNDDHQFTQQQSNYNFLPAGASVTMTNQPNSVPIPVQPGGETLNNFMKRVEDERGLSVSKSGAHHVQIRFPSSVNKISDHHKKKKGLMRGENHWYNYFIEKRVIPSDPFKIVYREIMNHGCYPFAINQLFNQEANQQLDNRNLKTLKLNLIRSSLNDGGSKSTFNISAFIYSRNEMHHDPDYIYLNRFLVDFIRFVTLPIHLIENERFLCYKSSRSTEYIKGHSTFFIDVTTFFGLCRVQVGVLSRNTTNNISINVADLDPISIVLRCYHELVLGTNSGEQYNDSPLSQCFSMFFAAFKLVKQDDYDRILARYFAEIYGRNYFSDVKKYFANLHLAKSESEAYEYFKKELNTLKNVFQDREHGSHETRETAEYLYKALYNATSIYRILYFSFG</sequence>
<evidence type="ECO:0000259" key="1">
    <source>
        <dbReference type="Pfam" id="PF03171"/>
    </source>
</evidence>
<dbReference type="Proteomes" id="UP000663829">
    <property type="component" value="Unassembled WGS sequence"/>
</dbReference>